<reference evidence="2" key="1">
    <citation type="journal article" date="2024" name="Antonie Van Leeuwenhoek">
        <title>Bradyrhizobium ontarionense sp. nov., a novel bacterial symbiont isolated from Aeschynomene indica (Indian jointvetch), harbours photosynthesis, nitrogen fixation and nitrous oxide (N2O) reductase genes.</title>
        <authorList>
            <person name="Bromfield E.S.P."/>
            <person name="Cloutier S."/>
        </authorList>
    </citation>
    <scope>NUCLEOTIDE SEQUENCE</scope>
    <source>
        <strain evidence="2">A19</strain>
    </source>
</reference>
<keyword evidence="3" id="KW-1185">Reference proteome</keyword>
<organism evidence="2 3">
    <name type="scientific">Bradyrhizobium ontarionense</name>
    <dbReference type="NCBI Taxonomy" id="2898149"/>
    <lineage>
        <taxon>Bacteria</taxon>
        <taxon>Pseudomonadati</taxon>
        <taxon>Pseudomonadota</taxon>
        <taxon>Alphaproteobacteria</taxon>
        <taxon>Hyphomicrobiales</taxon>
        <taxon>Nitrobacteraceae</taxon>
        <taxon>Bradyrhizobium</taxon>
    </lineage>
</organism>
<evidence type="ECO:0000313" key="2">
    <source>
        <dbReference type="EMBL" id="UFZ05457.1"/>
    </source>
</evidence>
<dbReference type="Proteomes" id="UP001431010">
    <property type="component" value="Chromosome"/>
</dbReference>
<evidence type="ECO:0000256" key="1">
    <source>
        <dbReference type="SAM" id="MobiDB-lite"/>
    </source>
</evidence>
<dbReference type="EMBL" id="CP088156">
    <property type="protein sequence ID" value="UFZ05457.1"/>
    <property type="molecule type" value="Genomic_DNA"/>
</dbReference>
<name>A0ABY3REN0_9BRAD</name>
<sequence length="51" mass="5226">MSNDTTPETLPQPAGGGSWIRKPDGSLVPNVPPVDASAESAEAPKPNKKGK</sequence>
<evidence type="ECO:0000313" key="3">
    <source>
        <dbReference type="Proteomes" id="UP001431010"/>
    </source>
</evidence>
<dbReference type="RefSeq" id="WP_231323576.1">
    <property type="nucleotide sequence ID" value="NZ_CP088156.1"/>
</dbReference>
<proteinExistence type="predicted"/>
<accession>A0ABY3REN0</accession>
<feature type="region of interest" description="Disordered" evidence="1">
    <location>
        <begin position="1"/>
        <end position="51"/>
    </location>
</feature>
<gene>
    <name evidence="2" type="ORF">LQG66_03835</name>
</gene>
<protein>
    <submittedName>
        <fullName evidence="2">Uncharacterized protein</fullName>
    </submittedName>
</protein>